<dbReference type="PANTHER" id="PTHR46401:SF2">
    <property type="entry name" value="GLYCOSYLTRANSFERASE WBBK-RELATED"/>
    <property type="match status" value="1"/>
</dbReference>
<keyword evidence="1" id="KW-0808">Transferase</keyword>
<evidence type="ECO:0000313" key="5">
    <source>
        <dbReference type="Proteomes" id="UP001302349"/>
    </source>
</evidence>
<dbReference type="Pfam" id="PF00534">
    <property type="entry name" value="Glycos_transf_1"/>
    <property type="match status" value="1"/>
</dbReference>
<dbReference type="PANTHER" id="PTHR46401">
    <property type="entry name" value="GLYCOSYLTRANSFERASE WBBK-RELATED"/>
    <property type="match status" value="1"/>
</dbReference>
<keyword evidence="5" id="KW-1185">Reference proteome</keyword>
<dbReference type="InterPro" id="IPR001296">
    <property type="entry name" value="Glyco_trans_1"/>
</dbReference>
<dbReference type="Gene3D" id="3.40.50.2000">
    <property type="entry name" value="Glycogen Phosphorylase B"/>
    <property type="match status" value="2"/>
</dbReference>
<evidence type="ECO:0000256" key="1">
    <source>
        <dbReference type="ARBA" id="ARBA00022679"/>
    </source>
</evidence>
<evidence type="ECO:0000259" key="3">
    <source>
        <dbReference type="Pfam" id="PF13439"/>
    </source>
</evidence>
<dbReference type="RefSeq" id="WP_317489039.1">
    <property type="nucleotide sequence ID" value="NZ_CP136051.1"/>
</dbReference>
<name>A0ABZ0IP75_9BACT</name>
<feature type="domain" description="Glycosyl transferase family 1" evidence="2">
    <location>
        <begin position="187"/>
        <end position="349"/>
    </location>
</feature>
<dbReference type="CDD" id="cd03809">
    <property type="entry name" value="GT4_MtfB-like"/>
    <property type="match status" value="1"/>
</dbReference>
<dbReference type="InterPro" id="IPR028098">
    <property type="entry name" value="Glyco_trans_4-like_N"/>
</dbReference>
<organism evidence="4 5">
    <name type="scientific">Imperialibacter roseus</name>
    <dbReference type="NCBI Taxonomy" id="1324217"/>
    <lineage>
        <taxon>Bacteria</taxon>
        <taxon>Pseudomonadati</taxon>
        <taxon>Bacteroidota</taxon>
        <taxon>Cytophagia</taxon>
        <taxon>Cytophagales</taxon>
        <taxon>Flammeovirgaceae</taxon>
        <taxon>Imperialibacter</taxon>
    </lineage>
</organism>
<sequence>MKLVVDTHHLMLENAGTKRVTINLLAELKRTPGIELIELKPDYSLKKGASLASKLKGHFLRFLWVYVHLPFKCYTSKAEFLLSPEFNTPLFCPCPRAVIAHDAHMRAQREFTSTLWFYFYYVPFIEVAIRRADLIFTVSQFAKRQIVDLMRLDQRKVHVVYNGVDQLFFKSAPELNSRLPGGLVANQYILFVGTFEARKNIGRLLEAFSILKIKHTEAFQKLKLAIVGQSASGKYSDSTKQILSLIKSLNLTNDVVFCGYVADAELPIIYQNAKAVAFPSLHEGFGLPIIEAFASNVPVLTSNLCSMPEIAGGAALLIDPYEIDDISSKLERLLFDEVLRQVLTTAGTERVKEFTWETFGSKVLAKITSFLNKTDVSADT</sequence>
<dbReference type="SUPFAM" id="SSF53756">
    <property type="entry name" value="UDP-Glycosyltransferase/glycogen phosphorylase"/>
    <property type="match status" value="1"/>
</dbReference>
<dbReference type="Pfam" id="PF13439">
    <property type="entry name" value="Glyco_transf_4"/>
    <property type="match status" value="1"/>
</dbReference>
<gene>
    <name evidence="4" type="ORF">RT717_24875</name>
</gene>
<feature type="domain" description="Glycosyltransferase subfamily 4-like N-terminal" evidence="3">
    <location>
        <begin position="116"/>
        <end position="165"/>
    </location>
</feature>
<evidence type="ECO:0000313" key="4">
    <source>
        <dbReference type="EMBL" id="WOK06312.1"/>
    </source>
</evidence>
<dbReference type="Proteomes" id="UP001302349">
    <property type="component" value="Chromosome"/>
</dbReference>
<reference evidence="4 5" key="1">
    <citation type="journal article" date="2023" name="Microbiol. Resour. Announc.">
        <title>Complete Genome Sequence of Imperialibacter roseus strain P4T.</title>
        <authorList>
            <person name="Tizabi D.R."/>
            <person name="Bachvaroff T."/>
            <person name="Hill R.T."/>
        </authorList>
    </citation>
    <scope>NUCLEOTIDE SEQUENCE [LARGE SCALE GENOMIC DNA]</scope>
    <source>
        <strain evidence="4 5">P4T</strain>
    </source>
</reference>
<accession>A0ABZ0IP75</accession>
<dbReference type="EMBL" id="CP136051">
    <property type="protein sequence ID" value="WOK06312.1"/>
    <property type="molecule type" value="Genomic_DNA"/>
</dbReference>
<protein>
    <submittedName>
        <fullName evidence="4">Glycosyltransferase family 1 protein</fullName>
    </submittedName>
</protein>
<evidence type="ECO:0000259" key="2">
    <source>
        <dbReference type="Pfam" id="PF00534"/>
    </source>
</evidence>
<proteinExistence type="predicted"/>